<gene>
    <name evidence="6" type="ORF">DPMN_127655</name>
</gene>
<name>A0A9D4GZC1_DREPO</name>
<dbReference type="OrthoDB" id="10051395at2759"/>
<keyword evidence="7" id="KW-1185">Reference proteome</keyword>
<keyword evidence="2" id="KW-0479">Metal-binding</keyword>
<dbReference type="PANTHER" id="PTHR19359">
    <property type="entry name" value="CYTOCHROME B5"/>
    <property type="match status" value="1"/>
</dbReference>
<evidence type="ECO:0000256" key="2">
    <source>
        <dbReference type="ARBA" id="ARBA00022723"/>
    </source>
</evidence>
<comment type="caution">
    <text evidence="6">The sequence shown here is derived from an EMBL/GenBank/DDBJ whole genome shotgun (WGS) entry which is preliminary data.</text>
</comment>
<sequence length="176" mass="19194">MMSRAILPLRSASCKWLLRQRSCNPFRCVSSGRGKGSSTTRNFTLLAAVTGVTGVSGYFLNKYFYNREPSPIPGTGDSPPLEAGACVTGFRSYPRAEVKNHVTEKSGVWITYKCGVYDVSNYLDGHVGGRKKILGTAGSDIGPCFDHIRAHKKENAIEALESMRIGNVQEVVEKST</sequence>
<dbReference type="SUPFAM" id="SSF55856">
    <property type="entry name" value="Cytochrome b5-like heme/steroid binding domain"/>
    <property type="match status" value="1"/>
</dbReference>
<evidence type="ECO:0000259" key="5">
    <source>
        <dbReference type="PROSITE" id="PS50255"/>
    </source>
</evidence>
<dbReference type="AlphaFoldDB" id="A0A9D4GZC1"/>
<organism evidence="6 7">
    <name type="scientific">Dreissena polymorpha</name>
    <name type="common">Zebra mussel</name>
    <name type="synonym">Mytilus polymorpha</name>
    <dbReference type="NCBI Taxonomy" id="45954"/>
    <lineage>
        <taxon>Eukaryota</taxon>
        <taxon>Metazoa</taxon>
        <taxon>Spiralia</taxon>
        <taxon>Lophotrochozoa</taxon>
        <taxon>Mollusca</taxon>
        <taxon>Bivalvia</taxon>
        <taxon>Autobranchia</taxon>
        <taxon>Heteroconchia</taxon>
        <taxon>Euheterodonta</taxon>
        <taxon>Imparidentia</taxon>
        <taxon>Neoheterodontei</taxon>
        <taxon>Myida</taxon>
        <taxon>Dreissenoidea</taxon>
        <taxon>Dreissenidae</taxon>
        <taxon>Dreissena</taxon>
    </lineage>
</organism>
<dbReference type="InterPro" id="IPR001199">
    <property type="entry name" value="Cyt_B5-like_heme/steroid-bd"/>
</dbReference>
<dbReference type="PRINTS" id="PR00363">
    <property type="entry name" value="CYTOCHROMEB5"/>
</dbReference>
<dbReference type="Proteomes" id="UP000828390">
    <property type="component" value="Unassembled WGS sequence"/>
</dbReference>
<dbReference type="FunFam" id="3.10.120.10:FF:000007">
    <property type="entry name" value="Sulfite oxidase, mitochondrial"/>
    <property type="match status" value="1"/>
</dbReference>
<dbReference type="PROSITE" id="PS50255">
    <property type="entry name" value="CYTOCHROME_B5_2"/>
    <property type="match status" value="1"/>
</dbReference>
<accession>A0A9D4GZC1</accession>
<dbReference type="EMBL" id="JAIWYP010000005">
    <property type="protein sequence ID" value="KAH3825775.1"/>
    <property type="molecule type" value="Genomic_DNA"/>
</dbReference>
<dbReference type="Pfam" id="PF00173">
    <property type="entry name" value="Cyt-b5"/>
    <property type="match status" value="1"/>
</dbReference>
<evidence type="ECO:0000313" key="6">
    <source>
        <dbReference type="EMBL" id="KAH3825775.1"/>
    </source>
</evidence>
<reference evidence="6" key="2">
    <citation type="submission" date="2020-11" db="EMBL/GenBank/DDBJ databases">
        <authorList>
            <person name="McCartney M.A."/>
            <person name="Auch B."/>
            <person name="Kono T."/>
            <person name="Mallez S."/>
            <person name="Becker A."/>
            <person name="Gohl D.M."/>
            <person name="Silverstein K.A.T."/>
            <person name="Koren S."/>
            <person name="Bechman K.B."/>
            <person name="Herman A."/>
            <person name="Abrahante J.E."/>
            <person name="Garbe J."/>
        </authorList>
    </citation>
    <scope>NUCLEOTIDE SEQUENCE</scope>
    <source>
        <strain evidence="6">Duluth1</strain>
        <tissue evidence="6">Whole animal</tissue>
    </source>
</reference>
<evidence type="ECO:0000256" key="3">
    <source>
        <dbReference type="ARBA" id="ARBA00023004"/>
    </source>
</evidence>
<proteinExistence type="inferred from homology"/>
<dbReference type="GO" id="GO:0020037">
    <property type="term" value="F:heme binding"/>
    <property type="evidence" value="ECO:0007669"/>
    <property type="project" value="TreeGrafter"/>
</dbReference>
<dbReference type="InterPro" id="IPR050668">
    <property type="entry name" value="Cytochrome_b5"/>
</dbReference>
<feature type="domain" description="Cytochrome b5 heme-binding" evidence="5">
    <location>
        <begin position="90"/>
        <end position="169"/>
    </location>
</feature>
<dbReference type="Gene3D" id="3.10.120.10">
    <property type="entry name" value="Cytochrome b5-like heme/steroid binding domain"/>
    <property type="match status" value="1"/>
</dbReference>
<dbReference type="InterPro" id="IPR036400">
    <property type="entry name" value="Cyt_B5-like_heme/steroid_sf"/>
</dbReference>
<dbReference type="GO" id="GO:0016020">
    <property type="term" value="C:membrane"/>
    <property type="evidence" value="ECO:0007669"/>
    <property type="project" value="TreeGrafter"/>
</dbReference>
<keyword evidence="1" id="KW-0349">Heme</keyword>
<comment type="similarity">
    <text evidence="4">Belongs to the cytochrome b5 family.</text>
</comment>
<evidence type="ECO:0000313" key="7">
    <source>
        <dbReference type="Proteomes" id="UP000828390"/>
    </source>
</evidence>
<evidence type="ECO:0000256" key="4">
    <source>
        <dbReference type="ARBA" id="ARBA00038168"/>
    </source>
</evidence>
<reference evidence="6" key="1">
    <citation type="journal article" date="2019" name="bioRxiv">
        <title>The Genome of the Zebra Mussel, Dreissena polymorpha: A Resource for Invasive Species Research.</title>
        <authorList>
            <person name="McCartney M.A."/>
            <person name="Auch B."/>
            <person name="Kono T."/>
            <person name="Mallez S."/>
            <person name="Zhang Y."/>
            <person name="Obille A."/>
            <person name="Becker A."/>
            <person name="Abrahante J.E."/>
            <person name="Garbe J."/>
            <person name="Badalamenti J.P."/>
            <person name="Herman A."/>
            <person name="Mangelson H."/>
            <person name="Liachko I."/>
            <person name="Sullivan S."/>
            <person name="Sone E.D."/>
            <person name="Koren S."/>
            <person name="Silverstein K.A.T."/>
            <person name="Beckman K.B."/>
            <person name="Gohl D.M."/>
        </authorList>
    </citation>
    <scope>NUCLEOTIDE SEQUENCE</scope>
    <source>
        <strain evidence="6">Duluth1</strain>
        <tissue evidence="6">Whole animal</tissue>
    </source>
</reference>
<protein>
    <recommendedName>
        <fullName evidence="5">Cytochrome b5 heme-binding domain-containing protein</fullName>
    </recommendedName>
</protein>
<dbReference type="SMART" id="SM01117">
    <property type="entry name" value="Cyt-b5"/>
    <property type="match status" value="1"/>
</dbReference>
<dbReference type="GO" id="GO:0046872">
    <property type="term" value="F:metal ion binding"/>
    <property type="evidence" value="ECO:0007669"/>
    <property type="project" value="UniProtKB-KW"/>
</dbReference>
<keyword evidence="3" id="KW-0408">Iron</keyword>
<evidence type="ECO:0000256" key="1">
    <source>
        <dbReference type="ARBA" id="ARBA00022617"/>
    </source>
</evidence>